<name>A0ABR2UM46_9PEZI</name>
<accession>A0ABR2UM46</accession>
<feature type="compositionally biased region" description="Basic residues" evidence="1">
    <location>
        <begin position="89"/>
        <end position="98"/>
    </location>
</feature>
<gene>
    <name evidence="2" type="ORF">SUNI508_10566</name>
</gene>
<comment type="caution">
    <text evidence="2">The sequence shown here is derived from an EMBL/GenBank/DDBJ whole genome shotgun (WGS) entry which is preliminary data.</text>
</comment>
<organism evidence="2 3">
    <name type="scientific">Seiridium unicorne</name>
    <dbReference type="NCBI Taxonomy" id="138068"/>
    <lineage>
        <taxon>Eukaryota</taxon>
        <taxon>Fungi</taxon>
        <taxon>Dikarya</taxon>
        <taxon>Ascomycota</taxon>
        <taxon>Pezizomycotina</taxon>
        <taxon>Sordariomycetes</taxon>
        <taxon>Xylariomycetidae</taxon>
        <taxon>Amphisphaeriales</taxon>
        <taxon>Sporocadaceae</taxon>
        <taxon>Seiridium</taxon>
    </lineage>
</organism>
<proteinExistence type="predicted"/>
<protein>
    <submittedName>
        <fullName evidence="2">Zn(2)-C6 fungal-type domain-containing protein</fullName>
    </submittedName>
</protein>
<sequence>MISRIERGAGRWSITNLLRTVEESVPNIPAHAVADGQAPGQGGLVQINEQADGQIPQQDALVVEAGAWQAKVRGEAREQQGQIAEARDRGHKGRVRQRRVRDVERDMQVPERLRNGRASAAAAAAAAAHLTVLVAVGLSVGRCEYLGIADELHVNLVEKAI</sequence>
<dbReference type="Proteomes" id="UP001408356">
    <property type="component" value="Unassembled WGS sequence"/>
</dbReference>
<evidence type="ECO:0000313" key="2">
    <source>
        <dbReference type="EMBL" id="KAK9415376.1"/>
    </source>
</evidence>
<keyword evidence="3" id="KW-1185">Reference proteome</keyword>
<evidence type="ECO:0000313" key="3">
    <source>
        <dbReference type="Proteomes" id="UP001408356"/>
    </source>
</evidence>
<feature type="region of interest" description="Disordered" evidence="1">
    <location>
        <begin position="74"/>
        <end position="98"/>
    </location>
</feature>
<reference evidence="2 3" key="1">
    <citation type="journal article" date="2024" name="J. Plant Pathol.">
        <title>Sequence and assembly of the genome of Seiridium unicorne, isolate CBS 538.82, causal agent of cypress canker disease.</title>
        <authorList>
            <person name="Scali E."/>
            <person name="Rocca G.D."/>
            <person name="Danti R."/>
            <person name="Garbelotto M."/>
            <person name="Barberini S."/>
            <person name="Baroncelli R."/>
            <person name="Emiliani G."/>
        </authorList>
    </citation>
    <scope>NUCLEOTIDE SEQUENCE [LARGE SCALE GENOMIC DNA]</scope>
    <source>
        <strain evidence="2 3">BM-138-508</strain>
    </source>
</reference>
<evidence type="ECO:0000256" key="1">
    <source>
        <dbReference type="SAM" id="MobiDB-lite"/>
    </source>
</evidence>
<dbReference type="EMBL" id="JARVKF010000417">
    <property type="protein sequence ID" value="KAK9415376.1"/>
    <property type="molecule type" value="Genomic_DNA"/>
</dbReference>